<proteinExistence type="predicted"/>
<keyword evidence="3" id="KW-1185">Reference proteome</keyword>
<evidence type="ECO:0000256" key="1">
    <source>
        <dbReference type="SAM" id="MobiDB-lite"/>
    </source>
</evidence>
<feature type="region of interest" description="Disordered" evidence="1">
    <location>
        <begin position="22"/>
        <end position="42"/>
    </location>
</feature>
<dbReference type="Proteomes" id="UP000729402">
    <property type="component" value="Unassembled WGS sequence"/>
</dbReference>
<accession>A0A8J5UY20</accession>
<evidence type="ECO:0000313" key="2">
    <source>
        <dbReference type="EMBL" id="KAG8049472.1"/>
    </source>
</evidence>
<sequence length="103" mass="11598">MSASFDAYAAKTRRDENLVEFSLHPSPGAKNSPTHPPIFPPRQVHWRRKAPILPPDLRSRRPRITRFGRRFGPDLANSAASSATFAGDDHYIIQNPNLVLLQL</sequence>
<dbReference type="EMBL" id="JAAALK010000289">
    <property type="protein sequence ID" value="KAG8049472.1"/>
    <property type="molecule type" value="Genomic_DNA"/>
</dbReference>
<comment type="caution">
    <text evidence="2">The sequence shown here is derived from an EMBL/GenBank/DDBJ whole genome shotgun (WGS) entry which is preliminary data.</text>
</comment>
<reference evidence="2" key="1">
    <citation type="journal article" date="2021" name="bioRxiv">
        <title>Whole Genome Assembly and Annotation of Northern Wild Rice, Zizania palustris L., Supports a Whole Genome Duplication in the Zizania Genus.</title>
        <authorList>
            <person name="Haas M."/>
            <person name="Kono T."/>
            <person name="Macchietto M."/>
            <person name="Millas R."/>
            <person name="McGilp L."/>
            <person name="Shao M."/>
            <person name="Duquette J."/>
            <person name="Hirsch C.N."/>
            <person name="Kimball J."/>
        </authorList>
    </citation>
    <scope>NUCLEOTIDE SEQUENCE</scope>
    <source>
        <tissue evidence="2">Fresh leaf tissue</tissue>
    </source>
</reference>
<protein>
    <submittedName>
        <fullName evidence="2">Uncharacterized protein</fullName>
    </submittedName>
</protein>
<reference evidence="2" key="2">
    <citation type="submission" date="2021-02" db="EMBL/GenBank/DDBJ databases">
        <authorList>
            <person name="Kimball J.A."/>
            <person name="Haas M.W."/>
            <person name="Macchietto M."/>
            <person name="Kono T."/>
            <person name="Duquette J."/>
            <person name="Shao M."/>
        </authorList>
    </citation>
    <scope>NUCLEOTIDE SEQUENCE</scope>
    <source>
        <tissue evidence="2">Fresh leaf tissue</tissue>
    </source>
</reference>
<evidence type="ECO:0000313" key="3">
    <source>
        <dbReference type="Proteomes" id="UP000729402"/>
    </source>
</evidence>
<gene>
    <name evidence="2" type="ORF">GUJ93_ZPchr0009g1482</name>
</gene>
<dbReference type="AlphaFoldDB" id="A0A8J5UY20"/>
<organism evidence="2 3">
    <name type="scientific">Zizania palustris</name>
    <name type="common">Northern wild rice</name>
    <dbReference type="NCBI Taxonomy" id="103762"/>
    <lineage>
        <taxon>Eukaryota</taxon>
        <taxon>Viridiplantae</taxon>
        <taxon>Streptophyta</taxon>
        <taxon>Embryophyta</taxon>
        <taxon>Tracheophyta</taxon>
        <taxon>Spermatophyta</taxon>
        <taxon>Magnoliopsida</taxon>
        <taxon>Liliopsida</taxon>
        <taxon>Poales</taxon>
        <taxon>Poaceae</taxon>
        <taxon>BOP clade</taxon>
        <taxon>Oryzoideae</taxon>
        <taxon>Oryzeae</taxon>
        <taxon>Zizaniinae</taxon>
        <taxon>Zizania</taxon>
    </lineage>
</organism>
<name>A0A8J5UY20_ZIZPA</name>